<dbReference type="SUPFAM" id="SSF53187">
    <property type="entry name" value="Zn-dependent exopeptidases"/>
    <property type="match status" value="1"/>
</dbReference>
<proteinExistence type="predicted"/>
<dbReference type="GO" id="GO:0006508">
    <property type="term" value="P:proteolysis"/>
    <property type="evidence" value="ECO:0007669"/>
    <property type="project" value="InterPro"/>
</dbReference>
<dbReference type="EMBL" id="JAFLCK010000005">
    <property type="protein sequence ID" value="MBN8659730.1"/>
    <property type="molecule type" value="Genomic_DNA"/>
</dbReference>
<organism evidence="2 3">
    <name type="scientific">Candidatus Obscuribacter phosphatis</name>
    <dbReference type="NCBI Taxonomy" id="1906157"/>
    <lineage>
        <taxon>Bacteria</taxon>
        <taxon>Bacillati</taxon>
        <taxon>Candidatus Melainabacteria</taxon>
        <taxon>Candidatus Obscuribacterales</taxon>
        <taxon>Candidatus Obscuribacteraceae</taxon>
        <taxon>Candidatus Obscuribacter</taxon>
    </lineage>
</organism>
<evidence type="ECO:0000313" key="3">
    <source>
        <dbReference type="Proteomes" id="UP000664277"/>
    </source>
</evidence>
<accession>A0A8J7PH31</accession>
<dbReference type="Pfam" id="PF04389">
    <property type="entry name" value="Peptidase_M28"/>
    <property type="match status" value="1"/>
</dbReference>
<name>A0A8J7PH31_9BACT</name>
<dbReference type="GO" id="GO:0008235">
    <property type="term" value="F:metalloexopeptidase activity"/>
    <property type="evidence" value="ECO:0007669"/>
    <property type="project" value="InterPro"/>
</dbReference>
<dbReference type="PANTHER" id="PTHR12147:SF26">
    <property type="entry name" value="PEPTIDASE M28 DOMAIN-CONTAINING PROTEIN"/>
    <property type="match status" value="1"/>
</dbReference>
<sequence length="291" mass="31531">MKDTSLLSLLDKHIRTLSLAIGERHSGKPEALDSAAAYIEHEARKLAQVEVHTYQYRGQSFKNIEAVVPGASPQSLVIGAHYDTEMGTPGANDNASGIAALLAILNDLKDYKPELTIRFVAFANEEAMYFGGEGMGSLVYATALKKAAVQLKGMVSLETIGYFTAGAGTQSYPEEVDAHRLGLSDVGNFLAFISDLSSKSFLDEAHRQFQLFQTTPSAALAAPAEVRGISLSDHSSFWKMGYPAIMVTDTAPFRYPYYHHQDDTPDKINMKVYKNAVLGLTAMTAALAGKV</sequence>
<evidence type="ECO:0000313" key="2">
    <source>
        <dbReference type="EMBL" id="MBN8659730.1"/>
    </source>
</evidence>
<dbReference type="InterPro" id="IPR007484">
    <property type="entry name" value="Peptidase_M28"/>
</dbReference>
<dbReference type="InterPro" id="IPR045175">
    <property type="entry name" value="M28_fam"/>
</dbReference>
<dbReference type="PANTHER" id="PTHR12147">
    <property type="entry name" value="METALLOPEPTIDASE M28 FAMILY MEMBER"/>
    <property type="match status" value="1"/>
</dbReference>
<reference evidence="2" key="1">
    <citation type="submission" date="2021-02" db="EMBL/GenBank/DDBJ databases">
        <title>Genome-Resolved Metagenomics of a Microbial Community Performing Photosynthetic Biological Nutrient Removal.</title>
        <authorList>
            <person name="Mcdaniel E.A."/>
        </authorList>
    </citation>
    <scope>NUCLEOTIDE SEQUENCE</scope>
    <source>
        <strain evidence="2">UWPOB_OBS1</strain>
    </source>
</reference>
<evidence type="ECO:0000259" key="1">
    <source>
        <dbReference type="Pfam" id="PF04389"/>
    </source>
</evidence>
<dbReference type="AlphaFoldDB" id="A0A8J7PH31"/>
<gene>
    <name evidence="2" type="ORF">J0M35_05165</name>
</gene>
<dbReference type="Gene3D" id="3.40.630.10">
    <property type="entry name" value="Zn peptidases"/>
    <property type="match status" value="1"/>
</dbReference>
<feature type="domain" description="Peptidase M28" evidence="1">
    <location>
        <begin position="63"/>
        <end position="275"/>
    </location>
</feature>
<protein>
    <submittedName>
        <fullName evidence="2">M28 family peptidase</fullName>
    </submittedName>
</protein>
<comment type="caution">
    <text evidence="2">The sequence shown here is derived from an EMBL/GenBank/DDBJ whole genome shotgun (WGS) entry which is preliminary data.</text>
</comment>
<dbReference type="Proteomes" id="UP000664277">
    <property type="component" value="Unassembled WGS sequence"/>
</dbReference>